<dbReference type="InterPro" id="IPR036910">
    <property type="entry name" value="HMG_box_dom_sf"/>
</dbReference>
<name>A0A2T9YTY0_9FUNG</name>
<accession>A0A2T9YTY0</accession>
<evidence type="ECO:0000313" key="4">
    <source>
        <dbReference type="EMBL" id="PVU95802.1"/>
    </source>
</evidence>
<organism evidence="4 5">
    <name type="scientific">Smittium simulii</name>
    <dbReference type="NCBI Taxonomy" id="133385"/>
    <lineage>
        <taxon>Eukaryota</taxon>
        <taxon>Fungi</taxon>
        <taxon>Fungi incertae sedis</taxon>
        <taxon>Zoopagomycota</taxon>
        <taxon>Kickxellomycotina</taxon>
        <taxon>Harpellomycetes</taxon>
        <taxon>Harpellales</taxon>
        <taxon>Legeriomycetaceae</taxon>
        <taxon>Smittium</taxon>
    </lineage>
</organism>
<dbReference type="GO" id="GO:0003677">
    <property type="term" value="F:DNA binding"/>
    <property type="evidence" value="ECO:0007669"/>
    <property type="project" value="UniProtKB-UniRule"/>
</dbReference>
<feature type="region of interest" description="Disordered" evidence="2">
    <location>
        <begin position="1"/>
        <end position="21"/>
    </location>
</feature>
<keyword evidence="1" id="KW-0238">DNA-binding</keyword>
<feature type="DNA-binding region" description="HMG box" evidence="1">
    <location>
        <begin position="101"/>
        <end position="162"/>
    </location>
</feature>
<evidence type="ECO:0000256" key="1">
    <source>
        <dbReference type="PROSITE-ProRule" id="PRU00267"/>
    </source>
</evidence>
<protein>
    <recommendedName>
        <fullName evidence="3">HMG box domain-containing protein</fullName>
    </recommendedName>
</protein>
<dbReference type="Pfam" id="PF00505">
    <property type="entry name" value="HMG_box"/>
    <property type="match status" value="1"/>
</dbReference>
<feature type="compositionally biased region" description="Polar residues" evidence="2">
    <location>
        <begin position="8"/>
        <end position="21"/>
    </location>
</feature>
<dbReference type="OrthoDB" id="6247875at2759"/>
<comment type="caution">
    <text evidence="4">The sequence shown here is derived from an EMBL/GenBank/DDBJ whole genome shotgun (WGS) entry which is preliminary data.</text>
</comment>
<dbReference type="Proteomes" id="UP000245383">
    <property type="component" value="Unassembled WGS sequence"/>
</dbReference>
<dbReference type="SMART" id="SM00398">
    <property type="entry name" value="HMG"/>
    <property type="match status" value="1"/>
</dbReference>
<proteinExistence type="predicted"/>
<dbReference type="EMBL" id="MBFR01000046">
    <property type="protein sequence ID" value="PVU95802.1"/>
    <property type="molecule type" value="Genomic_DNA"/>
</dbReference>
<feature type="domain" description="HMG box" evidence="3">
    <location>
        <begin position="101"/>
        <end position="162"/>
    </location>
</feature>
<dbReference type="SUPFAM" id="SSF47095">
    <property type="entry name" value="HMG-box"/>
    <property type="match status" value="1"/>
</dbReference>
<dbReference type="PROSITE" id="PS50118">
    <property type="entry name" value="HMG_BOX_2"/>
    <property type="match status" value="1"/>
</dbReference>
<gene>
    <name evidence="4" type="ORF">BB561_001598</name>
</gene>
<reference evidence="4 5" key="1">
    <citation type="journal article" date="2018" name="MBio">
        <title>Comparative Genomics Reveals the Core Gene Toolbox for the Fungus-Insect Symbiosis.</title>
        <authorList>
            <person name="Wang Y."/>
            <person name="Stata M."/>
            <person name="Wang W."/>
            <person name="Stajich J.E."/>
            <person name="White M.M."/>
            <person name="Moncalvo J.M."/>
        </authorList>
    </citation>
    <scope>NUCLEOTIDE SEQUENCE [LARGE SCALE GENOMIC DNA]</scope>
    <source>
        <strain evidence="4 5">SWE-8-4</strain>
    </source>
</reference>
<sequence length="527" mass="59791">MKKRINNLDKSQSINKSSNPQPTIKILPKCKKLIYQQTEMYSDIKAVTACNPAEFVFSDGKTYIEKIPGHYVLFIPNSIQKEDIVRKIQKIERKKPAKKRPTRAHNSFILYRTDMAKNIRKQNSHLNQKEVSKIIANMWNNEKSSVREKYKLIYEKKKMEYKNIELGLSLPESANASNPNFSGSSNSINNSQHLCIILKDYSDKMSIASTQNATDPACYSDSLSMTKSDIPLINDIFSSPLMAQFLPSVECDTEYHRLNKELQRGLSGETNLTNFLQNDNLTINNNVDYAAYDLSLVATNAYNNEMNKSVSQNSAFFNQPGNSNNSLDLNVLSSQNNPEMVFSLDNSAPANHILSSVAGPSYSNHHLYNNTNICSNQQDQSQFQMDTQKQLSNIFGLTNFTNSGDFHEIGNETRVENRNDEINLNGSTYGQIQPQNSTNGAIISFLDYQAMYQKNTPHHHLGNNMEQMRHVQLDPLNSAQNNFSPFPVENNSQYTHTNPTHLQINNETSCSSNTLQFHQGNHFIPKK</sequence>
<dbReference type="GO" id="GO:0005634">
    <property type="term" value="C:nucleus"/>
    <property type="evidence" value="ECO:0007669"/>
    <property type="project" value="UniProtKB-UniRule"/>
</dbReference>
<evidence type="ECO:0000256" key="2">
    <source>
        <dbReference type="SAM" id="MobiDB-lite"/>
    </source>
</evidence>
<dbReference type="AlphaFoldDB" id="A0A2T9YTY0"/>
<dbReference type="Gene3D" id="1.10.30.10">
    <property type="entry name" value="High mobility group box domain"/>
    <property type="match status" value="1"/>
</dbReference>
<keyword evidence="1" id="KW-0539">Nucleus</keyword>
<dbReference type="STRING" id="133385.A0A2T9YTY0"/>
<keyword evidence="5" id="KW-1185">Reference proteome</keyword>
<evidence type="ECO:0000313" key="5">
    <source>
        <dbReference type="Proteomes" id="UP000245383"/>
    </source>
</evidence>
<dbReference type="InterPro" id="IPR009071">
    <property type="entry name" value="HMG_box_dom"/>
</dbReference>
<evidence type="ECO:0000259" key="3">
    <source>
        <dbReference type="PROSITE" id="PS50118"/>
    </source>
</evidence>